<sequence length="435" mass="48572">MPEGREEQKISLPSGASIVLPPNTLACLILKTWRGYMEGDAVAINQDLVAIAGGVDLGVDRNRQAELADPLISDGVSGAVRYIALEQAHTARECVQLIGNYYNQYGISYPSGVGVVDANEAWYMEAGGGSCWAAVRVPDECYMVQANGFRIGEVDPDDKEHFLCSPDLLKFAEQKKLWSPKEGPFNFSVAFGGKMLRQAHTMRFNPRRVWGCMRHLNPSLHLDPQAERHPLFLEPERKISVSVLKALLRDQFDDTEYQAFPKSGGYGADRPVCVPSCVHSAIIELNSHLPVGAGGIIWGSLASPSTSPYVPCYLGVQDLPEEFKVSSPTYDAGSAFWHFRSLSNLSMVNPQELVPVIQAQWKLFEDRIQREHFDLLKKIEPLQQDNGHERLRMLSSSTQNFFDESLVKCKEIEGFLQTEIAKDIHRIFSVSELSW</sequence>
<dbReference type="GO" id="GO:0016805">
    <property type="term" value="F:dipeptidase activity"/>
    <property type="evidence" value="ECO:0007669"/>
    <property type="project" value="UniProtKB-KW"/>
</dbReference>
<dbReference type="GO" id="GO:0006508">
    <property type="term" value="P:proteolysis"/>
    <property type="evidence" value="ECO:0007669"/>
    <property type="project" value="UniProtKB-KW"/>
</dbReference>
<dbReference type="PANTHER" id="PTHR12994:SF17">
    <property type="entry name" value="LD30995P"/>
    <property type="match status" value="1"/>
</dbReference>
<dbReference type="HOGENOM" id="CLU_014823_4_2_0"/>
<dbReference type="Pfam" id="PF03577">
    <property type="entry name" value="Peptidase_C69"/>
    <property type="match status" value="1"/>
</dbReference>
<comment type="catalytic activity">
    <reaction evidence="1">
        <text>an L-aminoacyl-L-amino acid + H2O = 2 an L-alpha-amino acid</text>
        <dbReference type="Rhea" id="RHEA:48940"/>
        <dbReference type="ChEBI" id="CHEBI:15377"/>
        <dbReference type="ChEBI" id="CHEBI:59869"/>
        <dbReference type="ChEBI" id="CHEBI:77460"/>
    </reaction>
</comment>
<dbReference type="eggNOG" id="COG4690">
    <property type="taxonomic scope" value="Bacteria"/>
</dbReference>
<dbReference type="AlphaFoldDB" id="H0UMG5"/>
<dbReference type="GO" id="GO:0070004">
    <property type="term" value="F:cysteine-type exopeptidase activity"/>
    <property type="evidence" value="ECO:0007669"/>
    <property type="project" value="InterPro"/>
</dbReference>
<comment type="similarity">
    <text evidence="1">Belongs to the peptidase C69 family.</text>
</comment>
<keyword evidence="1" id="KW-0645">Protease</keyword>
<gene>
    <name evidence="2" type="ORF">JonanDRAFT_0213</name>
</gene>
<keyword evidence="1" id="KW-0378">Hydrolase</keyword>
<dbReference type="EC" id="3.4.-.-" evidence="1"/>
<protein>
    <recommendedName>
        <fullName evidence="1">Dipeptidase</fullName>
        <ecNumber evidence="1">3.4.-.-</ecNumber>
    </recommendedName>
</protein>
<keyword evidence="3" id="KW-1185">Reference proteome</keyword>
<keyword evidence="1" id="KW-0224">Dipeptidase</keyword>
<accession>H0UMG5</accession>
<dbReference type="InterPro" id="IPR005322">
    <property type="entry name" value="Peptidase_C69"/>
</dbReference>
<dbReference type="STRING" id="885272.JonanDRAFT_0213"/>
<dbReference type="Proteomes" id="UP000003806">
    <property type="component" value="Chromosome"/>
</dbReference>
<dbReference type="OrthoDB" id="9764088at2"/>
<proteinExistence type="inferred from homology"/>
<organism evidence="2 3">
    <name type="scientific">Jonquetella anthropi DSM 22815</name>
    <dbReference type="NCBI Taxonomy" id="885272"/>
    <lineage>
        <taxon>Bacteria</taxon>
        <taxon>Thermotogati</taxon>
        <taxon>Synergistota</taxon>
        <taxon>Synergistia</taxon>
        <taxon>Synergistales</taxon>
        <taxon>Dethiosulfovibrionaceae</taxon>
        <taxon>Jonquetella</taxon>
    </lineage>
</organism>
<evidence type="ECO:0000313" key="2">
    <source>
        <dbReference type="EMBL" id="EHM12638.1"/>
    </source>
</evidence>
<evidence type="ECO:0000256" key="1">
    <source>
        <dbReference type="RuleBase" id="RU364089"/>
    </source>
</evidence>
<dbReference type="EMBL" id="CM001376">
    <property type="protein sequence ID" value="EHM12638.1"/>
    <property type="molecule type" value="Genomic_DNA"/>
</dbReference>
<evidence type="ECO:0000313" key="3">
    <source>
        <dbReference type="Proteomes" id="UP000003806"/>
    </source>
</evidence>
<reference evidence="2 3" key="1">
    <citation type="submission" date="2011-11" db="EMBL/GenBank/DDBJ databases">
        <title>The Noncontiguous Finished genome of Jonquetella anthropi DSM 22815.</title>
        <authorList>
            <consortium name="US DOE Joint Genome Institute (JGI-PGF)"/>
            <person name="Lucas S."/>
            <person name="Copeland A."/>
            <person name="Lapidus A."/>
            <person name="Glavina del Rio T."/>
            <person name="Dalin E."/>
            <person name="Tice H."/>
            <person name="Bruce D."/>
            <person name="Goodwin L."/>
            <person name="Pitluck S."/>
            <person name="Peters L."/>
            <person name="Mikhailova N."/>
            <person name="Held B."/>
            <person name="Kyrpides N."/>
            <person name="Mavromatis K."/>
            <person name="Ivanova N."/>
            <person name="Markowitz V."/>
            <person name="Cheng J.-F."/>
            <person name="Hugenholtz P."/>
            <person name="Woyke T."/>
            <person name="Wu D."/>
            <person name="Gronow S."/>
            <person name="Wellnitz S."/>
            <person name="Brambilla E."/>
            <person name="Klenk H.-P."/>
            <person name="Eisen J.A."/>
        </authorList>
    </citation>
    <scope>NUCLEOTIDE SEQUENCE [LARGE SCALE GENOMIC DNA]</scope>
    <source>
        <strain evidence="2 3">DSM 22815</strain>
    </source>
</reference>
<name>H0UMG5_9BACT</name>
<dbReference type="PANTHER" id="PTHR12994">
    <property type="entry name" value="SECERNIN"/>
    <property type="match status" value="1"/>
</dbReference>